<keyword evidence="10" id="KW-1185">Reference proteome</keyword>
<keyword evidence="5 8" id="KW-1133">Transmembrane helix</keyword>
<evidence type="ECO:0000256" key="5">
    <source>
        <dbReference type="ARBA" id="ARBA00022989"/>
    </source>
</evidence>
<sequence length="228" mass="23598">MTIRLLAEALGTFFLFATVIGAGIMADRLAGGNVAVALIGTTLPIGAILFVIIAMLAPFSGAHFNPAVTLVVWLRREIETLAALAYVLVQLASGVIAVWVVHLMFDLPVFQIADTPRTGIGQWAGEGVATFGLIVTILATARARPDWVAASVALYIFAACWFTSSTSFANPAITVARSLTDTFTGIAPGDIPGFIASQLAGALAAMGVCRVLLGGEAQAPAPETIVAE</sequence>
<evidence type="ECO:0000256" key="4">
    <source>
        <dbReference type="ARBA" id="ARBA00022737"/>
    </source>
</evidence>
<dbReference type="Proteomes" id="UP000092484">
    <property type="component" value="Unassembled WGS sequence"/>
</dbReference>
<feature type="transmembrane region" description="Helical" evidence="8">
    <location>
        <begin position="152"/>
        <end position="173"/>
    </location>
</feature>
<evidence type="ECO:0000313" key="10">
    <source>
        <dbReference type="Proteomes" id="UP000092484"/>
    </source>
</evidence>
<dbReference type="RefSeq" id="WP_068862196.1">
    <property type="nucleotide sequence ID" value="NZ_LZYB01000001.1"/>
</dbReference>
<feature type="transmembrane region" description="Helical" evidence="8">
    <location>
        <begin position="193"/>
        <end position="213"/>
    </location>
</feature>
<feature type="transmembrane region" description="Helical" evidence="8">
    <location>
        <begin position="120"/>
        <end position="140"/>
    </location>
</feature>
<dbReference type="PATRIC" id="fig|1300349.4.peg.478"/>
<comment type="subcellular location">
    <subcellularLocation>
        <location evidence="1">Endomembrane system</location>
        <topology evidence="1">Multi-pass membrane protein</topology>
    </subcellularLocation>
</comment>
<feature type="transmembrane region" description="Helical" evidence="8">
    <location>
        <begin position="80"/>
        <end position="100"/>
    </location>
</feature>
<keyword evidence="3 7" id="KW-0812">Transmembrane</keyword>
<evidence type="ECO:0000256" key="6">
    <source>
        <dbReference type="ARBA" id="ARBA00023136"/>
    </source>
</evidence>
<dbReference type="GO" id="GO:0016020">
    <property type="term" value="C:membrane"/>
    <property type="evidence" value="ECO:0007669"/>
    <property type="project" value="InterPro"/>
</dbReference>
<dbReference type="PANTHER" id="PTHR45665">
    <property type="entry name" value="AQUAPORIN-8"/>
    <property type="match status" value="1"/>
</dbReference>
<reference evidence="9 10" key="1">
    <citation type="submission" date="2016-06" db="EMBL/GenBank/DDBJ databases">
        <title>Genome sequence of Porphyrobacter dokdonensis DSW-74.</title>
        <authorList>
            <person name="Kim J.F."/>
            <person name="Song J.Y."/>
        </authorList>
    </citation>
    <scope>NUCLEOTIDE SEQUENCE [LARGE SCALE GENOMIC DNA]</scope>
    <source>
        <strain evidence="9 10">DSW-74</strain>
    </source>
</reference>
<name>A0A1A7BKV8_9SPHN</name>
<dbReference type="InterPro" id="IPR023271">
    <property type="entry name" value="Aquaporin-like"/>
</dbReference>
<dbReference type="STRING" id="1300349.I603_0482"/>
<dbReference type="SUPFAM" id="SSF81338">
    <property type="entry name" value="Aquaporin-like"/>
    <property type="match status" value="1"/>
</dbReference>
<dbReference type="PANTHER" id="PTHR45665:SF9">
    <property type="entry name" value="AQUAPORIN-8"/>
    <property type="match status" value="1"/>
</dbReference>
<keyword evidence="4" id="KW-0677">Repeat</keyword>
<evidence type="ECO:0000256" key="3">
    <source>
        <dbReference type="ARBA" id="ARBA00022692"/>
    </source>
</evidence>
<feature type="transmembrane region" description="Helical" evidence="8">
    <location>
        <begin position="37"/>
        <end position="59"/>
    </location>
</feature>
<dbReference type="InterPro" id="IPR000425">
    <property type="entry name" value="MIP"/>
</dbReference>
<gene>
    <name evidence="9" type="ORF">I603_0482</name>
</gene>
<dbReference type="EMBL" id="LZYB01000001">
    <property type="protein sequence ID" value="OBV12351.1"/>
    <property type="molecule type" value="Genomic_DNA"/>
</dbReference>
<evidence type="ECO:0000256" key="1">
    <source>
        <dbReference type="ARBA" id="ARBA00004127"/>
    </source>
</evidence>
<organism evidence="9 10">
    <name type="scientific">Erythrobacter dokdonensis DSW-74</name>
    <dbReference type="NCBI Taxonomy" id="1300349"/>
    <lineage>
        <taxon>Bacteria</taxon>
        <taxon>Pseudomonadati</taxon>
        <taxon>Pseudomonadota</taxon>
        <taxon>Alphaproteobacteria</taxon>
        <taxon>Sphingomonadales</taxon>
        <taxon>Erythrobacteraceae</taxon>
        <taxon>Erythrobacter/Porphyrobacter group</taxon>
        <taxon>Erythrobacter</taxon>
    </lineage>
</organism>
<accession>A0A1A7BKV8</accession>
<dbReference type="GO" id="GO:0005737">
    <property type="term" value="C:cytoplasm"/>
    <property type="evidence" value="ECO:0007669"/>
    <property type="project" value="UniProtKB-ARBA"/>
</dbReference>
<evidence type="ECO:0000256" key="2">
    <source>
        <dbReference type="ARBA" id="ARBA00022448"/>
    </source>
</evidence>
<dbReference type="GO" id="GO:0015250">
    <property type="term" value="F:water channel activity"/>
    <property type="evidence" value="ECO:0007669"/>
    <property type="project" value="TreeGrafter"/>
</dbReference>
<evidence type="ECO:0000256" key="7">
    <source>
        <dbReference type="RuleBase" id="RU000477"/>
    </source>
</evidence>
<dbReference type="AlphaFoldDB" id="A0A1A7BKV8"/>
<dbReference type="GO" id="GO:0012505">
    <property type="term" value="C:endomembrane system"/>
    <property type="evidence" value="ECO:0007669"/>
    <property type="project" value="UniProtKB-SubCell"/>
</dbReference>
<protein>
    <submittedName>
        <fullName evidence="9">Major intrinsic protein</fullName>
    </submittedName>
</protein>
<dbReference type="Gene3D" id="1.20.1080.10">
    <property type="entry name" value="Glycerol uptake facilitator protein"/>
    <property type="match status" value="1"/>
</dbReference>
<comment type="caution">
    <text evidence="9">The sequence shown here is derived from an EMBL/GenBank/DDBJ whole genome shotgun (WGS) entry which is preliminary data.</text>
</comment>
<keyword evidence="6 8" id="KW-0472">Membrane</keyword>
<evidence type="ECO:0000313" key="9">
    <source>
        <dbReference type="EMBL" id="OBV12351.1"/>
    </source>
</evidence>
<dbReference type="PRINTS" id="PR00783">
    <property type="entry name" value="MINTRINSICP"/>
</dbReference>
<dbReference type="InterPro" id="IPR034294">
    <property type="entry name" value="Aquaporin_transptr"/>
</dbReference>
<comment type="similarity">
    <text evidence="7">Belongs to the MIP/aquaporin (TC 1.A.8) family.</text>
</comment>
<dbReference type="Pfam" id="PF00230">
    <property type="entry name" value="MIP"/>
    <property type="match status" value="1"/>
</dbReference>
<dbReference type="GO" id="GO:0019755">
    <property type="term" value="P:one-carbon compound transport"/>
    <property type="evidence" value="ECO:0007669"/>
    <property type="project" value="UniProtKB-ARBA"/>
</dbReference>
<keyword evidence="2 7" id="KW-0813">Transport</keyword>
<evidence type="ECO:0000256" key="8">
    <source>
        <dbReference type="SAM" id="Phobius"/>
    </source>
</evidence>
<proteinExistence type="inferred from homology"/>